<reference evidence="1 2" key="1">
    <citation type="submission" date="2016-03" db="EMBL/GenBank/DDBJ databases">
        <title>Comparative genomics of the ectomycorrhizal sister species Rhizopogon vinicolor and Rhizopogon vesiculosus (Basidiomycota: Boletales) reveals a divergence of the mating type B locus.</title>
        <authorList>
            <person name="Mujic A.B."/>
            <person name="Kuo A."/>
            <person name="Tritt A."/>
            <person name="Lipzen A."/>
            <person name="Chen C."/>
            <person name="Johnson J."/>
            <person name="Sharma A."/>
            <person name="Barry K."/>
            <person name="Grigoriev I.V."/>
            <person name="Spatafora J.W."/>
        </authorList>
    </citation>
    <scope>NUCLEOTIDE SEQUENCE [LARGE SCALE GENOMIC DNA]</scope>
    <source>
        <strain evidence="1 2">AM-OR11-056</strain>
    </source>
</reference>
<keyword evidence="2" id="KW-1185">Reference proteome</keyword>
<organism evidence="1 2">
    <name type="scientific">Rhizopogon vesiculosus</name>
    <dbReference type="NCBI Taxonomy" id="180088"/>
    <lineage>
        <taxon>Eukaryota</taxon>
        <taxon>Fungi</taxon>
        <taxon>Dikarya</taxon>
        <taxon>Basidiomycota</taxon>
        <taxon>Agaricomycotina</taxon>
        <taxon>Agaricomycetes</taxon>
        <taxon>Agaricomycetidae</taxon>
        <taxon>Boletales</taxon>
        <taxon>Suillineae</taxon>
        <taxon>Rhizopogonaceae</taxon>
        <taxon>Rhizopogon</taxon>
    </lineage>
</organism>
<accession>A0A1J8Q8H9</accession>
<dbReference type="AlphaFoldDB" id="A0A1J8Q8H9"/>
<comment type="caution">
    <text evidence="1">The sequence shown here is derived from an EMBL/GenBank/DDBJ whole genome shotgun (WGS) entry which is preliminary data.</text>
</comment>
<protein>
    <submittedName>
        <fullName evidence="1">Uncharacterized protein</fullName>
    </submittedName>
</protein>
<dbReference type="Proteomes" id="UP000183567">
    <property type="component" value="Unassembled WGS sequence"/>
</dbReference>
<gene>
    <name evidence="1" type="ORF">AZE42_13430</name>
</gene>
<proteinExistence type="predicted"/>
<sequence>MATLRPIFQPGLNFSSSMAYLSIVTLDLQHTLKVLLIQQVTPEDTPLRASHSDKEKMAWL</sequence>
<dbReference type="EMBL" id="LVVM01002107">
    <property type="protein sequence ID" value="OJA17301.1"/>
    <property type="molecule type" value="Genomic_DNA"/>
</dbReference>
<evidence type="ECO:0000313" key="2">
    <source>
        <dbReference type="Proteomes" id="UP000183567"/>
    </source>
</evidence>
<evidence type="ECO:0000313" key="1">
    <source>
        <dbReference type="EMBL" id="OJA17301.1"/>
    </source>
</evidence>
<name>A0A1J8Q8H9_9AGAM</name>